<dbReference type="Pfam" id="PF10988">
    <property type="entry name" value="DUF2807"/>
    <property type="match status" value="1"/>
</dbReference>
<organism evidence="3 4">
    <name type="scientific">Falsiporphyromonas endometrii</name>
    <dbReference type="NCBI Taxonomy" id="1387297"/>
    <lineage>
        <taxon>Bacteria</taxon>
        <taxon>Pseudomonadati</taxon>
        <taxon>Bacteroidota</taxon>
        <taxon>Bacteroidia</taxon>
        <taxon>Bacteroidales</taxon>
        <taxon>Porphyromonadaceae</taxon>
        <taxon>Falsiporphyromonas</taxon>
    </lineage>
</organism>
<keyword evidence="1" id="KW-0732">Signal</keyword>
<dbReference type="Proteomes" id="UP001596020">
    <property type="component" value="Unassembled WGS sequence"/>
</dbReference>
<accession>A0ABV9K5V9</accession>
<dbReference type="InterPro" id="IPR021255">
    <property type="entry name" value="DUF2807"/>
</dbReference>
<reference evidence="4" key="1">
    <citation type="journal article" date="2019" name="Int. J. Syst. Evol. Microbiol.">
        <title>The Global Catalogue of Microorganisms (GCM) 10K type strain sequencing project: providing services to taxonomists for standard genome sequencing and annotation.</title>
        <authorList>
            <consortium name="The Broad Institute Genomics Platform"/>
            <consortium name="The Broad Institute Genome Sequencing Center for Infectious Disease"/>
            <person name="Wu L."/>
            <person name="Ma J."/>
        </authorList>
    </citation>
    <scope>NUCLEOTIDE SEQUENCE [LARGE SCALE GENOMIC DNA]</scope>
    <source>
        <strain evidence="4">CGMCC 4.7357</strain>
    </source>
</reference>
<feature type="chain" id="PRO_5046241989" evidence="1">
    <location>
        <begin position="23"/>
        <end position="263"/>
    </location>
</feature>
<keyword evidence="4" id="KW-1185">Reference proteome</keyword>
<gene>
    <name evidence="3" type="ORF">ACFO3G_01865</name>
</gene>
<dbReference type="RefSeq" id="WP_380077427.1">
    <property type="nucleotide sequence ID" value="NZ_JBHSGO010000035.1"/>
</dbReference>
<protein>
    <submittedName>
        <fullName evidence="3">GIN domain-containing protein</fullName>
    </submittedName>
</protein>
<feature type="signal peptide" evidence="1">
    <location>
        <begin position="1"/>
        <end position="22"/>
    </location>
</feature>
<evidence type="ECO:0000313" key="4">
    <source>
        <dbReference type="Proteomes" id="UP001596020"/>
    </source>
</evidence>
<dbReference type="PROSITE" id="PS51257">
    <property type="entry name" value="PROKAR_LIPOPROTEIN"/>
    <property type="match status" value="1"/>
</dbReference>
<comment type="caution">
    <text evidence="3">The sequence shown here is derived from an EMBL/GenBank/DDBJ whole genome shotgun (WGS) entry which is preliminary data.</text>
</comment>
<dbReference type="EMBL" id="JBHSGO010000035">
    <property type="protein sequence ID" value="MFC4665366.1"/>
    <property type="molecule type" value="Genomic_DNA"/>
</dbReference>
<sequence length="263" mass="28428">MKKTFIITTSLLILAATSGVFTSCKQPNKGSLLGQLIQNEPDTITKEYKIDKFDALEVENMVDVTLEQGDRYSLKIVSSQTILDRIKVKNELGELNIEVDESGLSQIKNPQCKAYLTVPTLRKIELSGAASLKGKTGANHFFCDAPVTIKCDEASRISGLTIKATGFDIKAESASSIKDMNIRTTGDIKIKSEEASSINMNISASGKSEIKAESASKITLRGKINIGIFKAEEASNITADQLQCQSKSISAESASRISVDNPK</sequence>
<name>A0ABV9K5V9_9PORP</name>
<feature type="domain" description="Putative auto-transporter adhesin head GIN" evidence="2">
    <location>
        <begin position="53"/>
        <end position="259"/>
    </location>
</feature>
<evidence type="ECO:0000256" key="1">
    <source>
        <dbReference type="SAM" id="SignalP"/>
    </source>
</evidence>
<dbReference type="Gene3D" id="2.160.20.120">
    <property type="match status" value="1"/>
</dbReference>
<evidence type="ECO:0000259" key="2">
    <source>
        <dbReference type="Pfam" id="PF10988"/>
    </source>
</evidence>
<evidence type="ECO:0000313" key="3">
    <source>
        <dbReference type="EMBL" id="MFC4665366.1"/>
    </source>
</evidence>
<proteinExistence type="predicted"/>